<dbReference type="Pfam" id="PF00512">
    <property type="entry name" value="HisKA"/>
    <property type="match status" value="1"/>
</dbReference>
<evidence type="ECO:0000256" key="9">
    <source>
        <dbReference type="ARBA" id="ARBA00023012"/>
    </source>
</evidence>
<evidence type="ECO:0000256" key="2">
    <source>
        <dbReference type="ARBA" id="ARBA00004370"/>
    </source>
</evidence>
<feature type="domain" description="Histidine kinase" evidence="12">
    <location>
        <begin position="245"/>
        <end position="464"/>
    </location>
</feature>
<dbReference type="EMBL" id="BAQB01000005">
    <property type="protein sequence ID" value="GBR45283.1"/>
    <property type="molecule type" value="Genomic_DNA"/>
</dbReference>
<keyword evidence="15" id="KW-1185">Reference proteome</keyword>
<dbReference type="InterPro" id="IPR036890">
    <property type="entry name" value="HATPase_C_sf"/>
</dbReference>
<dbReference type="Gene3D" id="6.10.340.10">
    <property type="match status" value="1"/>
</dbReference>
<dbReference type="InterPro" id="IPR036097">
    <property type="entry name" value="HisK_dim/P_sf"/>
</dbReference>
<keyword evidence="8 11" id="KW-1133">Transmembrane helix</keyword>
<evidence type="ECO:0000256" key="4">
    <source>
        <dbReference type="ARBA" id="ARBA00022553"/>
    </source>
</evidence>
<dbReference type="SMART" id="SM00304">
    <property type="entry name" value="HAMP"/>
    <property type="match status" value="1"/>
</dbReference>
<dbReference type="SUPFAM" id="SSF47384">
    <property type="entry name" value="Homodimeric domain of signal transducing histidine kinase"/>
    <property type="match status" value="1"/>
</dbReference>
<dbReference type="Pfam" id="PF00672">
    <property type="entry name" value="HAMP"/>
    <property type="match status" value="1"/>
</dbReference>
<accession>A0ABQ0QHQ8</accession>
<evidence type="ECO:0000313" key="15">
    <source>
        <dbReference type="Proteomes" id="UP001062443"/>
    </source>
</evidence>
<keyword evidence="6 11" id="KW-0812">Transmembrane</keyword>
<dbReference type="RefSeq" id="WP_068169693.1">
    <property type="nucleotide sequence ID" value="NZ_BAQB01000005.1"/>
</dbReference>
<sequence>MFQTDIFRTATFRLTLAFVVAIIAGVLLQFMLVYGQMTNYERARSTDFLKREAALLVQETPEELEDAVRDRTKTDLRVILNGAALFDLMHQPIVGDIHTWPEGLEVSPEAQRLWVVPRKDRPFEMRFMAVRVPDRDGHSDGRVLVLARSMHMADELRYITKRSALMSVIPIVLFALLAGIFLSHRALARVKEMREAIVRIMGGDLQERLPVGRERDDIERLASAVNRMLDRLEHLLDEIRDVGNDIAHDLRTPLARVRASLERVTGSEDVEHLNAVIQRATQDLDQCFSIITALLRIGELENGRRRAGFAMTDLTEVVAGIVDLYEPIAETQGIALHQDGLTSKALLYGDADLLSEVLANLVDNAIKFTPEGGEVGLRVERQADHKISVQVFDTGIGIPEQERGAVLGRFYRSDKSRHIPGSGLGLSLVSAILDLHGATLTIEAYQEGHHYPGSVFTLVFEAAAAENGMENGT</sequence>
<keyword evidence="7 14" id="KW-0418">Kinase</keyword>
<keyword evidence="10 11" id="KW-0472">Membrane</keyword>
<evidence type="ECO:0000256" key="5">
    <source>
        <dbReference type="ARBA" id="ARBA00022679"/>
    </source>
</evidence>
<organism evidence="14 15">
    <name type="scientific">Neokomagataea tanensis NBRC 106556</name>
    <dbReference type="NCBI Taxonomy" id="1223519"/>
    <lineage>
        <taxon>Bacteria</taxon>
        <taxon>Pseudomonadati</taxon>
        <taxon>Pseudomonadota</taxon>
        <taxon>Alphaproteobacteria</taxon>
        <taxon>Acetobacterales</taxon>
        <taxon>Acetobacteraceae</taxon>
        <taxon>Neokomagataea</taxon>
    </lineage>
</organism>
<reference evidence="14" key="1">
    <citation type="submission" date="2013-04" db="EMBL/GenBank/DDBJ databases">
        <title>The genome sequencing project of 58 acetic acid bacteria.</title>
        <authorList>
            <person name="Okamoto-Kainuma A."/>
            <person name="Ishikawa M."/>
            <person name="Umino S."/>
            <person name="Koizumi Y."/>
            <person name="Shiwa Y."/>
            <person name="Yoshikawa H."/>
            <person name="Matsutani M."/>
            <person name="Matsushita K."/>
        </authorList>
    </citation>
    <scope>NUCLEOTIDE SEQUENCE</scope>
    <source>
        <strain evidence="14">NBRC 106556</strain>
    </source>
</reference>
<dbReference type="Gene3D" id="3.30.565.10">
    <property type="entry name" value="Histidine kinase-like ATPase, C-terminal domain"/>
    <property type="match status" value="1"/>
</dbReference>
<keyword evidence="9" id="KW-0902">Two-component regulatory system</keyword>
<evidence type="ECO:0000256" key="7">
    <source>
        <dbReference type="ARBA" id="ARBA00022777"/>
    </source>
</evidence>
<evidence type="ECO:0000256" key="6">
    <source>
        <dbReference type="ARBA" id="ARBA00022692"/>
    </source>
</evidence>
<evidence type="ECO:0000256" key="10">
    <source>
        <dbReference type="ARBA" id="ARBA00023136"/>
    </source>
</evidence>
<dbReference type="Pfam" id="PF02518">
    <property type="entry name" value="HATPase_c"/>
    <property type="match status" value="1"/>
</dbReference>
<evidence type="ECO:0000256" key="11">
    <source>
        <dbReference type="SAM" id="Phobius"/>
    </source>
</evidence>
<dbReference type="SMART" id="SM00387">
    <property type="entry name" value="HATPase_c"/>
    <property type="match status" value="1"/>
</dbReference>
<dbReference type="Proteomes" id="UP001062443">
    <property type="component" value="Unassembled WGS sequence"/>
</dbReference>
<keyword evidence="4" id="KW-0597">Phosphoprotein</keyword>
<dbReference type="SUPFAM" id="SSF158472">
    <property type="entry name" value="HAMP domain-like"/>
    <property type="match status" value="1"/>
</dbReference>
<evidence type="ECO:0000256" key="1">
    <source>
        <dbReference type="ARBA" id="ARBA00000085"/>
    </source>
</evidence>
<comment type="catalytic activity">
    <reaction evidence="1">
        <text>ATP + protein L-histidine = ADP + protein N-phospho-L-histidine.</text>
        <dbReference type="EC" id="2.7.13.3"/>
    </reaction>
</comment>
<gene>
    <name evidence="14" type="ORF">AA106556_0714</name>
</gene>
<dbReference type="PRINTS" id="PR00344">
    <property type="entry name" value="BCTRLSENSOR"/>
</dbReference>
<feature type="domain" description="HAMP" evidence="13">
    <location>
        <begin position="184"/>
        <end position="237"/>
    </location>
</feature>
<keyword evidence="5" id="KW-0808">Transferase</keyword>
<dbReference type="InterPro" id="IPR005467">
    <property type="entry name" value="His_kinase_dom"/>
</dbReference>
<proteinExistence type="predicted"/>
<dbReference type="CDD" id="cd00082">
    <property type="entry name" value="HisKA"/>
    <property type="match status" value="1"/>
</dbReference>
<dbReference type="SUPFAM" id="SSF55874">
    <property type="entry name" value="ATPase domain of HSP90 chaperone/DNA topoisomerase II/histidine kinase"/>
    <property type="match status" value="1"/>
</dbReference>
<dbReference type="EC" id="2.7.13.3" evidence="3"/>
<dbReference type="Gene3D" id="1.10.287.130">
    <property type="match status" value="1"/>
</dbReference>
<dbReference type="InterPro" id="IPR003661">
    <property type="entry name" value="HisK_dim/P_dom"/>
</dbReference>
<dbReference type="CDD" id="cd06225">
    <property type="entry name" value="HAMP"/>
    <property type="match status" value="1"/>
</dbReference>
<evidence type="ECO:0000259" key="12">
    <source>
        <dbReference type="PROSITE" id="PS50109"/>
    </source>
</evidence>
<dbReference type="SMART" id="SM00388">
    <property type="entry name" value="HisKA"/>
    <property type="match status" value="1"/>
</dbReference>
<dbReference type="PROSITE" id="PS50885">
    <property type="entry name" value="HAMP"/>
    <property type="match status" value="1"/>
</dbReference>
<comment type="caution">
    <text evidence="14">The sequence shown here is derived from an EMBL/GenBank/DDBJ whole genome shotgun (WGS) entry which is preliminary data.</text>
</comment>
<dbReference type="InterPro" id="IPR050428">
    <property type="entry name" value="TCS_sensor_his_kinase"/>
</dbReference>
<dbReference type="PANTHER" id="PTHR45436">
    <property type="entry name" value="SENSOR HISTIDINE KINASE YKOH"/>
    <property type="match status" value="1"/>
</dbReference>
<evidence type="ECO:0000256" key="3">
    <source>
        <dbReference type="ARBA" id="ARBA00012438"/>
    </source>
</evidence>
<dbReference type="InterPro" id="IPR003660">
    <property type="entry name" value="HAMP_dom"/>
</dbReference>
<dbReference type="PANTHER" id="PTHR45436:SF8">
    <property type="entry name" value="HISTIDINE KINASE"/>
    <property type="match status" value="1"/>
</dbReference>
<name>A0ABQ0QHQ8_9PROT</name>
<feature type="transmembrane region" description="Helical" evidence="11">
    <location>
        <begin position="164"/>
        <end position="184"/>
    </location>
</feature>
<feature type="transmembrane region" description="Helical" evidence="11">
    <location>
        <begin position="12"/>
        <end position="34"/>
    </location>
</feature>
<protein>
    <recommendedName>
        <fullName evidence="3">histidine kinase</fullName>
        <ecNumber evidence="3">2.7.13.3</ecNumber>
    </recommendedName>
</protein>
<evidence type="ECO:0000256" key="8">
    <source>
        <dbReference type="ARBA" id="ARBA00022989"/>
    </source>
</evidence>
<evidence type="ECO:0000259" key="13">
    <source>
        <dbReference type="PROSITE" id="PS50885"/>
    </source>
</evidence>
<dbReference type="InterPro" id="IPR003594">
    <property type="entry name" value="HATPase_dom"/>
</dbReference>
<dbReference type="InterPro" id="IPR004358">
    <property type="entry name" value="Sig_transdc_His_kin-like_C"/>
</dbReference>
<comment type="subcellular location">
    <subcellularLocation>
        <location evidence="2">Membrane</location>
    </subcellularLocation>
</comment>
<dbReference type="PROSITE" id="PS50109">
    <property type="entry name" value="HIS_KIN"/>
    <property type="match status" value="1"/>
</dbReference>
<evidence type="ECO:0000313" key="14">
    <source>
        <dbReference type="EMBL" id="GBR45283.1"/>
    </source>
</evidence>
<dbReference type="GO" id="GO:0016301">
    <property type="term" value="F:kinase activity"/>
    <property type="evidence" value="ECO:0007669"/>
    <property type="project" value="UniProtKB-KW"/>
</dbReference>